<evidence type="ECO:0000256" key="2">
    <source>
        <dbReference type="ARBA" id="ARBA00022723"/>
    </source>
</evidence>
<dbReference type="InterPro" id="IPR036866">
    <property type="entry name" value="RibonucZ/Hydroxyglut_hydro"/>
</dbReference>
<dbReference type="SMART" id="SM00849">
    <property type="entry name" value="Lactamase_B"/>
    <property type="match status" value="1"/>
</dbReference>
<dbReference type="RefSeq" id="WP_188914519.1">
    <property type="nucleotide sequence ID" value="NZ_BMMF01000011.1"/>
</dbReference>
<sequence>MSRRDASPEPAAGGVTRRRILAVAPLAGAALALGAPPSIRLARARASETLSIGDIRVRVVSDGTVALPVSFTLPQTGAADLDALFRENGEEPPREFVNQTNVVLIESGDRRILVDTGSGPTFQATAGRLTDALLEIDVAPEDVTDVVFTHGHADHLWGAVDDFEEGPRFPNARHVMGATEHAYWTDPATPETAPDWLKGLALGAARVIGTLGDVLETAGEDEEIAPGLRYVPTPGHTPGHMSVLVSSGADQLMIGGDALTNALVSFQKPDWPLGTDLDRELAIATRLSLLDRLATDRIGLVGFHLPFPGFGFAERRNDAFIWVSG</sequence>
<organism evidence="6 7">
    <name type="scientific">Salinarimonas ramus</name>
    <dbReference type="NCBI Taxonomy" id="690164"/>
    <lineage>
        <taxon>Bacteria</taxon>
        <taxon>Pseudomonadati</taxon>
        <taxon>Pseudomonadota</taxon>
        <taxon>Alphaproteobacteria</taxon>
        <taxon>Hyphomicrobiales</taxon>
        <taxon>Salinarimonadaceae</taxon>
        <taxon>Salinarimonas</taxon>
    </lineage>
</organism>
<reference evidence="6 7" key="1">
    <citation type="journal article" date="2014" name="Int. J. Syst. Evol. Microbiol.">
        <title>Complete genome sequence of Corynebacterium casei LMG S-19264T (=DSM 44701T), isolated from a smear-ripened cheese.</title>
        <authorList>
            <consortium name="US DOE Joint Genome Institute (JGI-PGF)"/>
            <person name="Walter F."/>
            <person name="Albersmeier A."/>
            <person name="Kalinowski J."/>
            <person name="Ruckert C."/>
        </authorList>
    </citation>
    <scope>NUCLEOTIDE SEQUENCE [LARGE SCALE GENOMIC DNA]</scope>
    <source>
        <strain evidence="6 7">CGMCC 1.9161</strain>
    </source>
</reference>
<comment type="caution">
    <text evidence="6">The sequence shown here is derived from an EMBL/GenBank/DDBJ whole genome shotgun (WGS) entry which is preliminary data.</text>
</comment>
<evidence type="ECO:0000256" key="4">
    <source>
        <dbReference type="ARBA" id="ARBA00022833"/>
    </source>
</evidence>
<accession>A0A917QE16</accession>
<dbReference type="InterPro" id="IPR051013">
    <property type="entry name" value="MBL_superfamily_lactonases"/>
</dbReference>
<dbReference type="Pfam" id="PF00753">
    <property type="entry name" value="Lactamase_B"/>
    <property type="match status" value="1"/>
</dbReference>
<dbReference type="CDD" id="cd07720">
    <property type="entry name" value="OPHC2-like_MBL-fold"/>
    <property type="match status" value="1"/>
</dbReference>
<protein>
    <submittedName>
        <fullName evidence="6">MBL fold metallo-hydrolase</fullName>
    </submittedName>
</protein>
<dbReference type="Gene3D" id="3.60.15.10">
    <property type="entry name" value="Ribonuclease Z/Hydroxyacylglutathione hydrolase-like"/>
    <property type="match status" value="1"/>
</dbReference>
<dbReference type="EMBL" id="BMMF01000011">
    <property type="protein sequence ID" value="GGK44549.1"/>
    <property type="molecule type" value="Genomic_DNA"/>
</dbReference>
<feature type="domain" description="Metallo-beta-lactamase" evidence="5">
    <location>
        <begin position="99"/>
        <end position="304"/>
    </location>
</feature>
<evidence type="ECO:0000256" key="3">
    <source>
        <dbReference type="ARBA" id="ARBA00022801"/>
    </source>
</evidence>
<proteinExistence type="inferred from homology"/>
<dbReference type="AlphaFoldDB" id="A0A917QE16"/>
<comment type="similarity">
    <text evidence="1">Belongs to the metallo-beta-lactamase superfamily.</text>
</comment>
<dbReference type="InterPro" id="IPR001279">
    <property type="entry name" value="Metallo-B-lactamas"/>
</dbReference>
<dbReference type="PROSITE" id="PS51318">
    <property type="entry name" value="TAT"/>
    <property type="match status" value="1"/>
</dbReference>
<dbReference type="InterPro" id="IPR006311">
    <property type="entry name" value="TAT_signal"/>
</dbReference>
<evidence type="ECO:0000313" key="7">
    <source>
        <dbReference type="Proteomes" id="UP000600449"/>
    </source>
</evidence>
<keyword evidence="4" id="KW-0862">Zinc</keyword>
<dbReference type="GO" id="GO:0046872">
    <property type="term" value="F:metal ion binding"/>
    <property type="evidence" value="ECO:0007669"/>
    <property type="project" value="UniProtKB-KW"/>
</dbReference>
<evidence type="ECO:0000259" key="5">
    <source>
        <dbReference type="SMART" id="SM00849"/>
    </source>
</evidence>
<dbReference type="GO" id="GO:0016787">
    <property type="term" value="F:hydrolase activity"/>
    <property type="evidence" value="ECO:0007669"/>
    <property type="project" value="UniProtKB-KW"/>
</dbReference>
<keyword evidence="3" id="KW-0378">Hydrolase</keyword>
<dbReference type="SUPFAM" id="SSF56281">
    <property type="entry name" value="Metallo-hydrolase/oxidoreductase"/>
    <property type="match status" value="1"/>
</dbReference>
<keyword evidence="7" id="KW-1185">Reference proteome</keyword>
<name>A0A917QE16_9HYPH</name>
<gene>
    <name evidence="6" type="ORF">GCM10011322_34640</name>
</gene>
<evidence type="ECO:0000313" key="6">
    <source>
        <dbReference type="EMBL" id="GGK44549.1"/>
    </source>
</evidence>
<keyword evidence="2" id="KW-0479">Metal-binding</keyword>
<dbReference type="Proteomes" id="UP000600449">
    <property type="component" value="Unassembled WGS sequence"/>
</dbReference>
<evidence type="ECO:0000256" key="1">
    <source>
        <dbReference type="ARBA" id="ARBA00007749"/>
    </source>
</evidence>
<dbReference type="PANTHER" id="PTHR42978">
    <property type="entry name" value="QUORUM-QUENCHING LACTONASE YTNP-RELATED-RELATED"/>
    <property type="match status" value="1"/>
</dbReference>